<feature type="transmembrane region" description="Helical" evidence="8">
    <location>
        <begin position="353"/>
        <end position="376"/>
    </location>
</feature>
<dbReference type="PANTHER" id="PTHR23517:SF2">
    <property type="entry name" value="MULTIDRUG RESISTANCE PROTEIN MDTH"/>
    <property type="match status" value="1"/>
</dbReference>
<feature type="transmembrane region" description="Helical" evidence="8">
    <location>
        <begin position="256"/>
        <end position="274"/>
    </location>
</feature>
<dbReference type="PROSITE" id="PS50850">
    <property type="entry name" value="MFS"/>
    <property type="match status" value="1"/>
</dbReference>
<comment type="subcellular location">
    <subcellularLocation>
        <location evidence="1">Cell membrane</location>
        <topology evidence="1">Multi-pass membrane protein</topology>
    </subcellularLocation>
</comment>
<sequence length="440" mass="45525">MLRAALPRRPEARRILAGTAVSAIGRGLTLPFLFIYLHQVRGIEAGMVGLLIGWFGVVALVVAPFGGTLVDRFGARRVVLPLFLLDAAGVGALAFVHNVPTAFAVLTVSALGGPALWSAQNTILASLTDADEQQKTFGLSFTLLNLGIGIGGMLSGLIVDVADPATFQLLYALDALTYVIPFGILLSMPAVGRRLVDPPTTRQKTQGGYSLVLRDRAFLRFILFGLVLTSCGYAQIEVGFAAFTTVIAGAPARAVGWALAANTVVIVVSQLFVLKWLEGRSRTGALAGAAAVMGFSWLVLGAAGMAGQRGAAVLAIVGVIACAAIFAAGETLLSPVMPAITNALATDAVRGRYNALSSMIWGLSGIIGPVTAAPLIGAHRSTLWVIMVTAGCALAAVMALSLRARLTPAQDGRDLPSAADVPGQRDGSEAELPKSSRTSV</sequence>
<feature type="transmembrane region" description="Helical" evidence="8">
    <location>
        <begin position="102"/>
        <end position="124"/>
    </location>
</feature>
<dbReference type="PRINTS" id="PR01035">
    <property type="entry name" value="TCRTETA"/>
</dbReference>
<keyword evidence="4 8" id="KW-0812">Transmembrane</keyword>
<dbReference type="InterPro" id="IPR011701">
    <property type="entry name" value="MFS"/>
</dbReference>
<dbReference type="Pfam" id="PF07690">
    <property type="entry name" value="MFS_1"/>
    <property type="match status" value="1"/>
</dbReference>
<feature type="transmembrane region" description="Helical" evidence="8">
    <location>
        <begin position="286"/>
        <end position="306"/>
    </location>
</feature>
<dbReference type="Gene3D" id="1.20.1250.20">
    <property type="entry name" value="MFS general substrate transporter like domains"/>
    <property type="match status" value="1"/>
</dbReference>
<dbReference type="InterPro" id="IPR001958">
    <property type="entry name" value="Tet-R_TetA/multi-R_MdtG-like"/>
</dbReference>
<feature type="transmembrane region" description="Helical" evidence="8">
    <location>
        <begin position="312"/>
        <end position="333"/>
    </location>
</feature>
<accession>A0ABP4XXZ4</accession>
<comment type="caution">
    <text evidence="10">The sequence shown here is derived from an EMBL/GenBank/DDBJ whole genome shotgun (WGS) entry which is preliminary data.</text>
</comment>
<feature type="transmembrane region" description="Helical" evidence="8">
    <location>
        <begin position="15"/>
        <end position="37"/>
    </location>
</feature>
<keyword evidence="2" id="KW-0813">Transport</keyword>
<feature type="transmembrane region" description="Helical" evidence="8">
    <location>
        <begin position="78"/>
        <end position="96"/>
    </location>
</feature>
<dbReference type="InterPro" id="IPR036259">
    <property type="entry name" value="MFS_trans_sf"/>
</dbReference>
<dbReference type="SUPFAM" id="SSF103473">
    <property type="entry name" value="MFS general substrate transporter"/>
    <property type="match status" value="1"/>
</dbReference>
<protein>
    <submittedName>
        <fullName evidence="10">MFS transporter</fullName>
    </submittedName>
</protein>
<evidence type="ECO:0000256" key="8">
    <source>
        <dbReference type="SAM" id="Phobius"/>
    </source>
</evidence>
<organism evidence="10 11">
    <name type="scientific">Luedemannella flava</name>
    <dbReference type="NCBI Taxonomy" id="349316"/>
    <lineage>
        <taxon>Bacteria</taxon>
        <taxon>Bacillati</taxon>
        <taxon>Actinomycetota</taxon>
        <taxon>Actinomycetes</taxon>
        <taxon>Micromonosporales</taxon>
        <taxon>Micromonosporaceae</taxon>
        <taxon>Luedemannella</taxon>
    </lineage>
</organism>
<evidence type="ECO:0000313" key="10">
    <source>
        <dbReference type="EMBL" id="GAA1798022.1"/>
    </source>
</evidence>
<evidence type="ECO:0000256" key="4">
    <source>
        <dbReference type="ARBA" id="ARBA00022692"/>
    </source>
</evidence>
<feature type="transmembrane region" description="Helical" evidence="8">
    <location>
        <begin position="43"/>
        <end position="66"/>
    </location>
</feature>
<dbReference type="EMBL" id="BAAALT010000050">
    <property type="protein sequence ID" value="GAA1798022.1"/>
    <property type="molecule type" value="Genomic_DNA"/>
</dbReference>
<evidence type="ECO:0000256" key="5">
    <source>
        <dbReference type="ARBA" id="ARBA00022989"/>
    </source>
</evidence>
<feature type="transmembrane region" description="Helical" evidence="8">
    <location>
        <begin position="178"/>
        <end position="196"/>
    </location>
</feature>
<evidence type="ECO:0000256" key="3">
    <source>
        <dbReference type="ARBA" id="ARBA00022475"/>
    </source>
</evidence>
<keyword evidence="6 8" id="KW-0472">Membrane</keyword>
<feature type="transmembrane region" description="Helical" evidence="8">
    <location>
        <begin position="136"/>
        <end position="158"/>
    </location>
</feature>
<evidence type="ECO:0000313" key="11">
    <source>
        <dbReference type="Proteomes" id="UP001500218"/>
    </source>
</evidence>
<proteinExistence type="predicted"/>
<dbReference type="InterPro" id="IPR020846">
    <property type="entry name" value="MFS_dom"/>
</dbReference>
<feature type="domain" description="Major facilitator superfamily (MFS) profile" evidence="9">
    <location>
        <begin position="1"/>
        <end position="407"/>
    </location>
</feature>
<name>A0ABP4XXZ4_9ACTN</name>
<evidence type="ECO:0000256" key="1">
    <source>
        <dbReference type="ARBA" id="ARBA00004651"/>
    </source>
</evidence>
<evidence type="ECO:0000256" key="6">
    <source>
        <dbReference type="ARBA" id="ARBA00023136"/>
    </source>
</evidence>
<dbReference type="RefSeq" id="WP_344128617.1">
    <property type="nucleotide sequence ID" value="NZ_BAAALT010000050.1"/>
</dbReference>
<feature type="transmembrane region" description="Helical" evidence="8">
    <location>
        <begin position="217"/>
        <end position="236"/>
    </location>
</feature>
<evidence type="ECO:0000256" key="2">
    <source>
        <dbReference type="ARBA" id="ARBA00022448"/>
    </source>
</evidence>
<keyword evidence="5 8" id="KW-1133">Transmembrane helix</keyword>
<keyword evidence="3" id="KW-1003">Cell membrane</keyword>
<dbReference type="Proteomes" id="UP001500218">
    <property type="component" value="Unassembled WGS sequence"/>
</dbReference>
<reference evidence="11" key="1">
    <citation type="journal article" date="2019" name="Int. J. Syst. Evol. Microbiol.">
        <title>The Global Catalogue of Microorganisms (GCM) 10K type strain sequencing project: providing services to taxonomists for standard genome sequencing and annotation.</title>
        <authorList>
            <consortium name="The Broad Institute Genomics Platform"/>
            <consortium name="The Broad Institute Genome Sequencing Center for Infectious Disease"/>
            <person name="Wu L."/>
            <person name="Ma J."/>
        </authorList>
    </citation>
    <scope>NUCLEOTIDE SEQUENCE [LARGE SCALE GENOMIC DNA]</scope>
    <source>
        <strain evidence="11">JCM 13250</strain>
    </source>
</reference>
<evidence type="ECO:0000256" key="7">
    <source>
        <dbReference type="SAM" id="MobiDB-lite"/>
    </source>
</evidence>
<dbReference type="InterPro" id="IPR050171">
    <property type="entry name" value="MFS_Transporters"/>
</dbReference>
<feature type="transmembrane region" description="Helical" evidence="8">
    <location>
        <begin position="382"/>
        <end position="402"/>
    </location>
</feature>
<feature type="region of interest" description="Disordered" evidence="7">
    <location>
        <begin position="411"/>
        <end position="440"/>
    </location>
</feature>
<gene>
    <name evidence="10" type="ORF">GCM10009682_19670</name>
</gene>
<dbReference type="PANTHER" id="PTHR23517">
    <property type="entry name" value="RESISTANCE PROTEIN MDTM, PUTATIVE-RELATED-RELATED"/>
    <property type="match status" value="1"/>
</dbReference>
<keyword evidence="11" id="KW-1185">Reference proteome</keyword>
<evidence type="ECO:0000259" key="9">
    <source>
        <dbReference type="PROSITE" id="PS50850"/>
    </source>
</evidence>